<gene>
    <name evidence="1" type="ORF">RPERSI_LOCUS19451</name>
</gene>
<evidence type="ECO:0000313" key="2">
    <source>
        <dbReference type="Proteomes" id="UP000789920"/>
    </source>
</evidence>
<evidence type="ECO:0000313" key="1">
    <source>
        <dbReference type="EMBL" id="CAG8792736.1"/>
    </source>
</evidence>
<protein>
    <submittedName>
        <fullName evidence="1">23895_t:CDS:1</fullName>
    </submittedName>
</protein>
<dbReference type="EMBL" id="CAJVQC010053318">
    <property type="protein sequence ID" value="CAG8792736.1"/>
    <property type="molecule type" value="Genomic_DNA"/>
</dbReference>
<accession>A0ACA9RG34</accession>
<organism evidence="1 2">
    <name type="scientific">Racocetra persica</name>
    <dbReference type="NCBI Taxonomy" id="160502"/>
    <lineage>
        <taxon>Eukaryota</taxon>
        <taxon>Fungi</taxon>
        <taxon>Fungi incertae sedis</taxon>
        <taxon>Mucoromycota</taxon>
        <taxon>Glomeromycotina</taxon>
        <taxon>Glomeromycetes</taxon>
        <taxon>Diversisporales</taxon>
        <taxon>Gigasporaceae</taxon>
        <taxon>Racocetra</taxon>
    </lineage>
</organism>
<reference evidence="1" key="1">
    <citation type="submission" date="2021-06" db="EMBL/GenBank/DDBJ databases">
        <authorList>
            <person name="Kallberg Y."/>
            <person name="Tangrot J."/>
            <person name="Rosling A."/>
        </authorList>
    </citation>
    <scope>NUCLEOTIDE SEQUENCE</scope>
    <source>
        <strain evidence="1">MA461A</strain>
    </source>
</reference>
<sequence>DHKDYRMENEINSKIVKFQDQQKNIVDQIPALSHFAQIIRKNSICKMHEFAQQADMYFKTYLYNLAQKEHVGTHREEIKQKIEDRDIMIHDF</sequence>
<dbReference type="Proteomes" id="UP000789920">
    <property type="component" value="Unassembled WGS sequence"/>
</dbReference>
<feature type="non-terminal residue" evidence="1">
    <location>
        <position position="1"/>
    </location>
</feature>
<comment type="caution">
    <text evidence="1">The sequence shown here is derived from an EMBL/GenBank/DDBJ whole genome shotgun (WGS) entry which is preliminary data.</text>
</comment>
<proteinExistence type="predicted"/>
<name>A0ACA9RG34_9GLOM</name>
<keyword evidence="2" id="KW-1185">Reference proteome</keyword>